<protein>
    <submittedName>
        <fullName evidence="1">LysM peptidoglycan-binding domain-containing protein</fullName>
    </submittedName>
</protein>
<reference evidence="1" key="1">
    <citation type="submission" date="2019-08" db="EMBL/GenBank/DDBJ databases">
        <title>Genome sequence of Clostridiales bacterium MT110.</title>
        <authorList>
            <person name="Cao J."/>
        </authorList>
    </citation>
    <scope>NUCLEOTIDE SEQUENCE</scope>
    <source>
        <strain evidence="1">MT110</strain>
    </source>
</reference>
<evidence type="ECO:0000313" key="1">
    <source>
        <dbReference type="EMBL" id="QOX63307.1"/>
    </source>
</evidence>
<organism evidence="1 2">
    <name type="scientific">Anoxybacterium hadale</name>
    <dbReference type="NCBI Taxonomy" id="3408580"/>
    <lineage>
        <taxon>Bacteria</taxon>
        <taxon>Bacillati</taxon>
        <taxon>Bacillota</taxon>
        <taxon>Clostridia</taxon>
        <taxon>Peptostreptococcales</taxon>
        <taxon>Anaerovoracaceae</taxon>
        <taxon>Anoxybacterium</taxon>
    </lineage>
</organism>
<accession>A0ACD1AA10</accession>
<name>A0ACD1AA10_9FIRM</name>
<dbReference type="Proteomes" id="UP000594014">
    <property type="component" value="Chromosome"/>
</dbReference>
<dbReference type="EMBL" id="CP042469">
    <property type="protein sequence ID" value="QOX63307.1"/>
    <property type="molecule type" value="Genomic_DNA"/>
</dbReference>
<keyword evidence="2" id="KW-1185">Reference proteome</keyword>
<sequence length="943" mass="103857">MQVKKVISAVLTSLMLFSLSSFPVFAADTSADSKPGIAFEAPLYNAVKNVYEVSKPEHIMYMSGDWKDGAPRDGHYVLTTDIDMSAFEDFIPIASEKEAGFIGTFDGQFHMIKNLKVHYPKKYVGLFGYIGNENQPAYIKNLALINCDIIGQQNVGGLTGVNYGTITNCVVTGKIVVDNLSNSHTGGAVAGKVKEGEGPVMGRVENCFINADIIAPYDVGGIAGIQDGGGYIGKCFALGTVTSNASNGMAGGIVGSFNAGDRLENCVAAQSVITGVRDTDRIVGQLNDESGININNNYAWEGTQMIGNGPVERPNRVYFEPASTEKICSKETYLDLGWDFSNVWDWKTTATGGYPMLKGFSSEVTSIAANYVVKSTNIISSPMNTAKLHEKTMIAAKVLSPETVNSVSLYYGYDPDGTKFTDHVKMNLATDGRYTAQLPTDKAEYVYYYIKAETAAGTVTYPYYSEFPVSVYVDDGRILGEPSQITMTVGSEQGSLRFSWLTVPEIDATVIKYKIKGSSEWTSKEGKSFLTAVTKGWKEKNTHQVTLEDLKPDAIYVYSVGDGKTFMSPEKEFKAPSDKAADAFSFLFVSDPQSVSTEDYESFQKSMDFALTKLEKMEFFLTAGDITQDGYKSSEWDACFEVMGDYFSKYPSITIPGNHEMKGDWNFINFAGRFNLPGGDAGTSFDNTIGAMEYGDACFVIINTEVTPPAEKPEILQKQLDWAKACFEQSNKKWRIMVAHAGPYTSNHDPMEVRPYLIDAIDDMKVDLFLNGHDHIYIRGTVKNDQKVPLGEGTTYITGGTVGNKYYDYLDRSKYFTDSYHDDEDQQTVNLVTVSKDGIKVTSMQKADPENWETWKLADEFVIPKSLSSSGYKEAGEGTGLSIIQAPADAGTLSMSSAYYTVVPGDVLWKIALKYNWTWKELAEINHLLTPDLIYPGQKIRIQ</sequence>
<proteinExistence type="predicted"/>
<evidence type="ECO:0000313" key="2">
    <source>
        <dbReference type="Proteomes" id="UP000594014"/>
    </source>
</evidence>
<gene>
    <name evidence="1" type="ORF">FRZ06_08070</name>
</gene>